<evidence type="ECO:0000313" key="3">
    <source>
        <dbReference type="EMBL" id="KAF1755880.1"/>
    </source>
</evidence>
<dbReference type="RefSeq" id="XP_053583796.1">
    <property type="nucleotide sequence ID" value="XM_053729024.1"/>
</dbReference>
<dbReference type="Proteomes" id="UP000483820">
    <property type="component" value="Chromosome IV"/>
</dbReference>
<dbReference type="InterPro" id="IPR013087">
    <property type="entry name" value="Znf_C2H2_type"/>
</dbReference>
<gene>
    <name evidence="3" type="ORF">GCK72_012333</name>
</gene>
<keyword evidence="1" id="KW-0863">Zinc-finger</keyword>
<dbReference type="AlphaFoldDB" id="A0A6A5GKR2"/>
<proteinExistence type="predicted"/>
<dbReference type="EMBL" id="WUAV01000004">
    <property type="protein sequence ID" value="KAF1755880.1"/>
    <property type="molecule type" value="Genomic_DNA"/>
</dbReference>
<comment type="caution">
    <text evidence="3">The sequence shown here is derived from an EMBL/GenBank/DDBJ whole genome shotgun (WGS) entry which is preliminary data.</text>
</comment>
<reference evidence="3 4" key="1">
    <citation type="submission" date="2019-12" db="EMBL/GenBank/DDBJ databases">
        <title>Chromosome-level assembly of the Caenorhabditis remanei genome.</title>
        <authorList>
            <person name="Teterina A.A."/>
            <person name="Willis J.H."/>
            <person name="Phillips P.C."/>
        </authorList>
    </citation>
    <scope>NUCLEOTIDE SEQUENCE [LARGE SCALE GENOMIC DNA]</scope>
    <source>
        <strain evidence="3 4">PX506</strain>
        <tissue evidence="3">Whole organism</tissue>
    </source>
</reference>
<dbReference type="PROSITE" id="PS50157">
    <property type="entry name" value="ZINC_FINGER_C2H2_2"/>
    <property type="match status" value="1"/>
</dbReference>
<name>A0A6A5GKR2_CAERE</name>
<dbReference type="CTD" id="78775451"/>
<dbReference type="Gene3D" id="3.30.160.60">
    <property type="entry name" value="Classic Zinc Finger"/>
    <property type="match status" value="1"/>
</dbReference>
<keyword evidence="1" id="KW-0479">Metal-binding</keyword>
<dbReference type="KEGG" id="crq:GCK72_012333"/>
<dbReference type="SMART" id="SM00355">
    <property type="entry name" value="ZnF_C2H2"/>
    <property type="match status" value="3"/>
</dbReference>
<accession>A0A6A5GKR2</accession>
<keyword evidence="1" id="KW-0862">Zinc</keyword>
<dbReference type="GeneID" id="78775451"/>
<evidence type="ECO:0000256" key="1">
    <source>
        <dbReference type="PROSITE-ProRule" id="PRU00042"/>
    </source>
</evidence>
<dbReference type="PROSITE" id="PS00028">
    <property type="entry name" value="ZINC_FINGER_C2H2_1"/>
    <property type="match status" value="2"/>
</dbReference>
<evidence type="ECO:0000313" key="4">
    <source>
        <dbReference type="Proteomes" id="UP000483820"/>
    </source>
</evidence>
<sequence>MSTPHYPLHLYCRECGILFEDDYTFNVHCCVTHSGITPLPPVISQDEFNKLPFWTTSRQAQTCPVCLVHYRSMAELVAHIRLHHPTRNPLYPRTHQTSPEVLEFWAHSVTRNFGYEAGEEMLRGEKHLQCPRCPKTHESKFKTIEACLEHMAGRHYHNVWEASSSVVYRNWSRYVQLVAPGEMERLEMKIFTTPKVLGQSRNPINAPGTTPHRRRMNINTLFSIESIPLPPPPPPPQEVPLEQLSPLFNQQVMAELHQEQLMARQIAEEDWPMF</sequence>
<protein>
    <recommendedName>
        <fullName evidence="2">C2H2-type domain-containing protein</fullName>
    </recommendedName>
</protein>
<organism evidence="3 4">
    <name type="scientific">Caenorhabditis remanei</name>
    <name type="common">Caenorhabditis vulgaris</name>
    <dbReference type="NCBI Taxonomy" id="31234"/>
    <lineage>
        <taxon>Eukaryota</taxon>
        <taxon>Metazoa</taxon>
        <taxon>Ecdysozoa</taxon>
        <taxon>Nematoda</taxon>
        <taxon>Chromadorea</taxon>
        <taxon>Rhabditida</taxon>
        <taxon>Rhabditina</taxon>
        <taxon>Rhabditomorpha</taxon>
        <taxon>Rhabditoidea</taxon>
        <taxon>Rhabditidae</taxon>
        <taxon>Peloderinae</taxon>
        <taxon>Caenorhabditis</taxon>
    </lineage>
</organism>
<dbReference type="GO" id="GO:0008270">
    <property type="term" value="F:zinc ion binding"/>
    <property type="evidence" value="ECO:0007669"/>
    <property type="project" value="UniProtKB-KW"/>
</dbReference>
<evidence type="ECO:0000259" key="2">
    <source>
        <dbReference type="PROSITE" id="PS50157"/>
    </source>
</evidence>
<feature type="domain" description="C2H2-type" evidence="2">
    <location>
        <begin position="10"/>
        <end position="38"/>
    </location>
</feature>